<accession>A0A3M0KM00</accession>
<dbReference type="EMBL" id="QRBI01000105">
    <property type="protein sequence ID" value="RMC14115.1"/>
    <property type="molecule type" value="Genomic_DNA"/>
</dbReference>
<feature type="region of interest" description="Disordered" evidence="1">
    <location>
        <begin position="1"/>
        <end position="29"/>
    </location>
</feature>
<evidence type="ECO:0000256" key="1">
    <source>
        <dbReference type="SAM" id="MobiDB-lite"/>
    </source>
</evidence>
<evidence type="ECO:0000313" key="3">
    <source>
        <dbReference type="Proteomes" id="UP000269221"/>
    </source>
</evidence>
<evidence type="ECO:0000313" key="2">
    <source>
        <dbReference type="EMBL" id="RMC14115.1"/>
    </source>
</evidence>
<comment type="caution">
    <text evidence="2">The sequence shown here is derived from an EMBL/GenBank/DDBJ whole genome shotgun (WGS) entry which is preliminary data.</text>
</comment>
<sequence>MWGIQEPPQVTPTAIMGPETTDHPIPGNKQAAGVSLSSLNTLCTSMSNTMPTPTQTIVGLRTVGKSDTY</sequence>
<proteinExistence type="predicted"/>
<dbReference type="AlphaFoldDB" id="A0A3M0KM00"/>
<dbReference type="Proteomes" id="UP000269221">
    <property type="component" value="Unassembled WGS sequence"/>
</dbReference>
<protein>
    <submittedName>
        <fullName evidence="2">Uncharacterized protein</fullName>
    </submittedName>
</protein>
<keyword evidence="3" id="KW-1185">Reference proteome</keyword>
<gene>
    <name evidence="2" type="ORF">DUI87_09204</name>
</gene>
<organism evidence="2 3">
    <name type="scientific">Hirundo rustica rustica</name>
    <dbReference type="NCBI Taxonomy" id="333673"/>
    <lineage>
        <taxon>Eukaryota</taxon>
        <taxon>Metazoa</taxon>
        <taxon>Chordata</taxon>
        <taxon>Craniata</taxon>
        <taxon>Vertebrata</taxon>
        <taxon>Euteleostomi</taxon>
        <taxon>Archelosauria</taxon>
        <taxon>Archosauria</taxon>
        <taxon>Dinosauria</taxon>
        <taxon>Saurischia</taxon>
        <taxon>Theropoda</taxon>
        <taxon>Coelurosauria</taxon>
        <taxon>Aves</taxon>
        <taxon>Neognathae</taxon>
        <taxon>Neoaves</taxon>
        <taxon>Telluraves</taxon>
        <taxon>Australaves</taxon>
        <taxon>Passeriformes</taxon>
        <taxon>Sylvioidea</taxon>
        <taxon>Hirundinidae</taxon>
        <taxon>Hirundo</taxon>
    </lineage>
</organism>
<reference evidence="2 3" key="1">
    <citation type="submission" date="2018-07" db="EMBL/GenBank/DDBJ databases">
        <title>A high quality draft genome assembly of the barn swallow (H. rustica rustica).</title>
        <authorList>
            <person name="Formenti G."/>
            <person name="Chiara M."/>
            <person name="Poveda L."/>
            <person name="Francoijs K.-J."/>
            <person name="Bonisoli-Alquati A."/>
            <person name="Canova L."/>
            <person name="Gianfranceschi L."/>
            <person name="Horner D.S."/>
            <person name="Saino N."/>
        </authorList>
    </citation>
    <scope>NUCLEOTIDE SEQUENCE [LARGE SCALE GENOMIC DNA]</scope>
    <source>
        <strain evidence="2">Chelidonia</strain>
        <tissue evidence="2">Blood</tissue>
    </source>
</reference>
<name>A0A3M0KM00_HIRRU</name>